<reference evidence="4 5" key="1">
    <citation type="submission" date="2017-01" db="EMBL/GenBank/DDBJ databases">
        <title>Draft genome sequence of Pseudomonas pachastrellae type strain CCUG 46540T from a deep sea.</title>
        <authorList>
            <person name="Gomila M."/>
            <person name="Mulet M."/>
            <person name="Lalucat J."/>
            <person name="Garcia-Valdes E."/>
        </authorList>
    </citation>
    <scope>NUCLEOTIDE SEQUENCE [LARGE SCALE GENOMIC DNA]</scope>
    <source>
        <strain evidence="4 5">CCUG 46540</strain>
    </source>
</reference>
<sequence>MTNLKKLTAALCVVTLSAGVPFAVAQSAGGSAGQQYGAPSAAAAAAPVTDEDLEKFVTAEKKVNEIRQELTEELSNAGDQQEAQQMQLDAQEEMVEAIQDEEMDIPRYNEIASRMQTDMELRQRAQQVN</sequence>
<feature type="domain" description="DUF4168" evidence="3">
    <location>
        <begin position="50"/>
        <end position="124"/>
    </location>
</feature>
<dbReference type="AlphaFoldDB" id="A0A1S8DMZ3"/>
<dbReference type="InterPro" id="IPR025433">
    <property type="entry name" value="DUF4168"/>
</dbReference>
<keyword evidence="2" id="KW-0732">Signal</keyword>
<evidence type="ECO:0000256" key="1">
    <source>
        <dbReference type="SAM" id="Coils"/>
    </source>
</evidence>
<evidence type="ECO:0000256" key="2">
    <source>
        <dbReference type="SAM" id="SignalP"/>
    </source>
</evidence>
<dbReference type="STRING" id="254161.SAMN05216256_104190"/>
<dbReference type="Proteomes" id="UP000242847">
    <property type="component" value="Unassembled WGS sequence"/>
</dbReference>
<feature type="signal peptide" evidence="2">
    <location>
        <begin position="1"/>
        <end position="25"/>
    </location>
</feature>
<dbReference type="RefSeq" id="WP_083723421.1">
    <property type="nucleotide sequence ID" value="NZ_FOUD01000004.1"/>
</dbReference>
<comment type="caution">
    <text evidence="4">The sequence shown here is derived from an EMBL/GenBank/DDBJ whole genome shotgun (WGS) entry which is preliminary data.</text>
</comment>
<accession>A0A1S8DMZ3</accession>
<dbReference type="OrthoDB" id="5601035at2"/>
<evidence type="ECO:0000313" key="5">
    <source>
        <dbReference type="Proteomes" id="UP000242847"/>
    </source>
</evidence>
<proteinExistence type="predicted"/>
<dbReference type="Pfam" id="PF13767">
    <property type="entry name" value="DUF4168"/>
    <property type="match status" value="1"/>
</dbReference>
<name>A0A1S8DMZ3_9GAMM</name>
<feature type="coiled-coil region" evidence="1">
    <location>
        <begin position="67"/>
        <end position="101"/>
    </location>
</feature>
<keyword evidence="5" id="KW-1185">Reference proteome</keyword>
<protein>
    <recommendedName>
        <fullName evidence="3">DUF4168 domain-containing protein</fullName>
    </recommendedName>
</protein>
<dbReference type="EMBL" id="MUBC01000001">
    <property type="protein sequence ID" value="ONM45737.1"/>
    <property type="molecule type" value="Genomic_DNA"/>
</dbReference>
<feature type="chain" id="PRO_5010522685" description="DUF4168 domain-containing protein" evidence="2">
    <location>
        <begin position="26"/>
        <end position="129"/>
    </location>
</feature>
<gene>
    <name evidence="4" type="ORF">BXT89_00090</name>
</gene>
<organism evidence="4 5">
    <name type="scientific">Halopseudomonas pachastrellae</name>
    <dbReference type="NCBI Taxonomy" id="254161"/>
    <lineage>
        <taxon>Bacteria</taxon>
        <taxon>Pseudomonadati</taxon>
        <taxon>Pseudomonadota</taxon>
        <taxon>Gammaproteobacteria</taxon>
        <taxon>Pseudomonadales</taxon>
        <taxon>Pseudomonadaceae</taxon>
        <taxon>Halopseudomonas</taxon>
    </lineage>
</organism>
<evidence type="ECO:0000313" key="4">
    <source>
        <dbReference type="EMBL" id="ONM45737.1"/>
    </source>
</evidence>
<evidence type="ECO:0000259" key="3">
    <source>
        <dbReference type="Pfam" id="PF13767"/>
    </source>
</evidence>
<keyword evidence="1" id="KW-0175">Coiled coil</keyword>